<protein>
    <submittedName>
        <fullName evidence="1">Uncharacterized protein</fullName>
    </submittedName>
</protein>
<gene>
    <name evidence="1" type="ORF">HD556DRAFT_1360624</name>
</gene>
<dbReference type="GeneID" id="64596379"/>
<sequence length="89" mass="9618">ILLVCILPSVKCCLTASSLDLTLPSLIHSLYPAPPRQAPTMACQKPRLGCVKHYSHHDKFSQISSQVSVLISTSTLYAASRPTTVPCQP</sequence>
<proteinExistence type="predicted"/>
<dbReference type="RefSeq" id="XP_041161848.1">
    <property type="nucleotide sequence ID" value="XM_041302615.1"/>
</dbReference>
<accession>A0A9P7ATF6</accession>
<keyword evidence="2" id="KW-1185">Reference proteome</keyword>
<evidence type="ECO:0000313" key="2">
    <source>
        <dbReference type="Proteomes" id="UP000719766"/>
    </source>
</evidence>
<comment type="caution">
    <text evidence="1">The sequence shown here is derived from an EMBL/GenBank/DDBJ whole genome shotgun (WGS) entry which is preliminary data.</text>
</comment>
<dbReference type="OrthoDB" id="2689258at2759"/>
<dbReference type="EMBL" id="JABBWE010000019">
    <property type="protein sequence ID" value="KAG1796332.1"/>
    <property type="molecule type" value="Genomic_DNA"/>
</dbReference>
<dbReference type="AlphaFoldDB" id="A0A9P7ATF6"/>
<name>A0A9P7ATF6_9AGAM</name>
<feature type="non-terminal residue" evidence="1">
    <location>
        <position position="89"/>
    </location>
</feature>
<reference evidence="1" key="1">
    <citation type="journal article" date="2020" name="New Phytol.">
        <title>Comparative genomics reveals dynamic genome evolution in host specialist ectomycorrhizal fungi.</title>
        <authorList>
            <person name="Lofgren L.A."/>
            <person name="Nguyen N.H."/>
            <person name="Vilgalys R."/>
            <person name="Ruytinx J."/>
            <person name="Liao H.L."/>
            <person name="Branco S."/>
            <person name="Kuo A."/>
            <person name="LaButti K."/>
            <person name="Lipzen A."/>
            <person name="Andreopoulos W."/>
            <person name="Pangilinan J."/>
            <person name="Riley R."/>
            <person name="Hundley H."/>
            <person name="Na H."/>
            <person name="Barry K."/>
            <person name="Grigoriev I.V."/>
            <person name="Stajich J.E."/>
            <person name="Kennedy P.G."/>
        </authorList>
    </citation>
    <scope>NUCLEOTIDE SEQUENCE</scope>
    <source>
        <strain evidence="1">S12</strain>
    </source>
</reference>
<evidence type="ECO:0000313" key="1">
    <source>
        <dbReference type="EMBL" id="KAG1796332.1"/>
    </source>
</evidence>
<dbReference type="Proteomes" id="UP000719766">
    <property type="component" value="Unassembled WGS sequence"/>
</dbReference>
<organism evidence="1 2">
    <name type="scientific">Suillus plorans</name>
    <dbReference type="NCBI Taxonomy" id="116603"/>
    <lineage>
        <taxon>Eukaryota</taxon>
        <taxon>Fungi</taxon>
        <taxon>Dikarya</taxon>
        <taxon>Basidiomycota</taxon>
        <taxon>Agaricomycotina</taxon>
        <taxon>Agaricomycetes</taxon>
        <taxon>Agaricomycetidae</taxon>
        <taxon>Boletales</taxon>
        <taxon>Suillineae</taxon>
        <taxon>Suillaceae</taxon>
        <taxon>Suillus</taxon>
    </lineage>
</organism>